<dbReference type="PANTHER" id="PTHR45772">
    <property type="entry name" value="CONSERVED COMPONENT OF ABC TRANSPORTER FOR NATURAL AMINO ACIDS-RELATED"/>
    <property type="match status" value="1"/>
</dbReference>
<comment type="caution">
    <text evidence="5">The sequence shown here is derived from an EMBL/GenBank/DDBJ whole genome shotgun (WGS) entry which is preliminary data.</text>
</comment>
<dbReference type="PROSITE" id="PS50893">
    <property type="entry name" value="ABC_TRANSPORTER_2"/>
    <property type="match status" value="1"/>
</dbReference>
<gene>
    <name evidence="5" type="ORF">ACFQE5_09205</name>
</gene>
<evidence type="ECO:0000256" key="2">
    <source>
        <dbReference type="ARBA" id="ARBA00022741"/>
    </source>
</evidence>
<dbReference type="Proteomes" id="UP001596302">
    <property type="component" value="Unassembled WGS sequence"/>
</dbReference>
<keyword evidence="6" id="KW-1185">Reference proteome</keyword>
<dbReference type="Pfam" id="PF00005">
    <property type="entry name" value="ABC_tran"/>
    <property type="match status" value="1"/>
</dbReference>
<evidence type="ECO:0000256" key="1">
    <source>
        <dbReference type="ARBA" id="ARBA00022448"/>
    </source>
</evidence>
<accession>A0ABW1J0Y9</accession>
<evidence type="ECO:0000256" key="3">
    <source>
        <dbReference type="ARBA" id="ARBA00022840"/>
    </source>
</evidence>
<evidence type="ECO:0000259" key="4">
    <source>
        <dbReference type="PROSITE" id="PS50893"/>
    </source>
</evidence>
<dbReference type="RefSeq" id="WP_379584419.1">
    <property type="nucleotide sequence ID" value="NZ_JBHSQW010000018.1"/>
</dbReference>
<organism evidence="5 6">
    <name type="scientific">Pseudonocardia hispaniensis</name>
    <dbReference type="NCBI Taxonomy" id="904933"/>
    <lineage>
        <taxon>Bacteria</taxon>
        <taxon>Bacillati</taxon>
        <taxon>Actinomycetota</taxon>
        <taxon>Actinomycetes</taxon>
        <taxon>Pseudonocardiales</taxon>
        <taxon>Pseudonocardiaceae</taxon>
        <taxon>Pseudonocardia</taxon>
    </lineage>
</organism>
<protein>
    <submittedName>
        <fullName evidence="5">ABC transporter ATP-binding protein</fullName>
    </submittedName>
</protein>
<dbReference type="InterPro" id="IPR027417">
    <property type="entry name" value="P-loop_NTPase"/>
</dbReference>
<dbReference type="InterPro" id="IPR032823">
    <property type="entry name" value="BCA_ABC_TP_C"/>
</dbReference>
<dbReference type="SMART" id="SM00382">
    <property type="entry name" value="AAA"/>
    <property type="match status" value="1"/>
</dbReference>
<evidence type="ECO:0000313" key="5">
    <source>
        <dbReference type="EMBL" id="MFC5994386.1"/>
    </source>
</evidence>
<dbReference type="PANTHER" id="PTHR45772:SF4">
    <property type="entry name" value="ABC TRANSPORTER ATP-BINDING PROTEIN"/>
    <property type="match status" value="1"/>
</dbReference>
<dbReference type="InterPro" id="IPR003593">
    <property type="entry name" value="AAA+_ATPase"/>
</dbReference>
<dbReference type="GO" id="GO:0005524">
    <property type="term" value="F:ATP binding"/>
    <property type="evidence" value="ECO:0007669"/>
    <property type="project" value="UniProtKB-KW"/>
</dbReference>
<dbReference type="InterPro" id="IPR051120">
    <property type="entry name" value="ABC_AA/LPS_Transport"/>
</dbReference>
<keyword evidence="3 5" id="KW-0067">ATP-binding</keyword>
<reference evidence="6" key="1">
    <citation type="journal article" date="2019" name="Int. J. Syst. Evol. Microbiol.">
        <title>The Global Catalogue of Microorganisms (GCM) 10K type strain sequencing project: providing services to taxonomists for standard genome sequencing and annotation.</title>
        <authorList>
            <consortium name="The Broad Institute Genomics Platform"/>
            <consortium name="The Broad Institute Genome Sequencing Center for Infectious Disease"/>
            <person name="Wu L."/>
            <person name="Ma J."/>
        </authorList>
    </citation>
    <scope>NUCLEOTIDE SEQUENCE [LARGE SCALE GENOMIC DNA]</scope>
    <source>
        <strain evidence="6">CCM 8391</strain>
    </source>
</reference>
<dbReference type="CDD" id="cd03219">
    <property type="entry name" value="ABC_Mj1267_LivG_branched"/>
    <property type="match status" value="1"/>
</dbReference>
<proteinExistence type="predicted"/>
<dbReference type="EMBL" id="JBHSQW010000018">
    <property type="protein sequence ID" value="MFC5994386.1"/>
    <property type="molecule type" value="Genomic_DNA"/>
</dbReference>
<evidence type="ECO:0000313" key="6">
    <source>
        <dbReference type="Proteomes" id="UP001596302"/>
    </source>
</evidence>
<feature type="domain" description="ABC transporter" evidence="4">
    <location>
        <begin position="23"/>
        <end position="271"/>
    </location>
</feature>
<dbReference type="Gene3D" id="3.40.50.300">
    <property type="entry name" value="P-loop containing nucleotide triphosphate hydrolases"/>
    <property type="match status" value="1"/>
</dbReference>
<name>A0ABW1J0Y9_9PSEU</name>
<dbReference type="Pfam" id="PF12399">
    <property type="entry name" value="BCA_ABC_TP_C"/>
    <property type="match status" value="1"/>
</dbReference>
<dbReference type="InterPro" id="IPR003439">
    <property type="entry name" value="ABC_transporter-like_ATP-bd"/>
</dbReference>
<keyword evidence="2" id="KW-0547">Nucleotide-binding</keyword>
<sequence>MNSVELTETGAPAEQQWDEEPLLHVEGVSMSFGGVQALTDVSFAVGEGTIAGLIGSNGAGKSTLFNCVSGIYRPDTGRIRFAGRDILGSRVSARSGLGISRTFQNVALFEHLNVVDNVLVGGHSRGRVGFLRAGFHLPGSIRAERQMRQEALEILADLSLESVAHDDVTTLPYGTRKRVELARALMGRPRLLMLDEPAAGLPHGEVDALAGEIRRINEEFGITVILVEHHMGMVMTVCHRIVVLDHGLVLAMGTPQEVQEDRNVVEAYLGG</sequence>
<keyword evidence="1" id="KW-0813">Transport</keyword>
<dbReference type="SUPFAM" id="SSF52540">
    <property type="entry name" value="P-loop containing nucleoside triphosphate hydrolases"/>
    <property type="match status" value="1"/>
</dbReference>